<dbReference type="CDD" id="cd02440">
    <property type="entry name" value="AdoMet_MTases"/>
    <property type="match status" value="1"/>
</dbReference>
<protein>
    <submittedName>
        <fullName evidence="1">Class I SAM-dependent methyltransferase</fullName>
        <ecNumber evidence="1">2.1.1.-</ecNumber>
    </submittedName>
</protein>
<dbReference type="Pfam" id="PF01209">
    <property type="entry name" value="Ubie_methyltran"/>
    <property type="match status" value="1"/>
</dbReference>
<keyword evidence="1" id="KW-0489">Methyltransferase</keyword>
<accession>A0ABT4TIN0</accession>
<keyword evidence="2" id="KW-1185">Reference proteome</keyword>
<comment type="caution">
    <text evidence="1">The sequence shown here is derived from an EMBL/GenBank/DDBJ whole genome shotgun (WGS) entry which is preliminary data.</text>
</comment>
<sequence length="269" mass="28109">MSGSGVGEVFDAGAREFDAWGARLWDPIGEATVLASEPQPGERVLDACCGAGASALPAASAVAPGGSVDAVDLSEALLEQGRARAARAGADNVRFVRADAAAWPEPGAYDLVQVVHGVAFFPDMDAGTLALVRALRPGGRLAVTVWAEGALADFMTLYIEAIGTETGTRPEMPGFRQARDRIADSDRLAAWLEGLGADVGHVARHEHRIPLDGDSAWEFIQGNAARGLLEGLDAAEQGRVRTHLAALMAERGAHTLDASFTVAVAHRPE</sequence>
<organism evidence="1 2">
    <name type="scientific">Nocardiopsis suaedae</name>
    <dbReference type="NCBI Taxonomy" id="3018444"/>
    <lineage>
        <taxon>Bacteria</taxon>
        <taxon>Bacillati</taxon>
        <taxon>Actinomycetota</taxon>
        <taxon>Actinomycetes</taxon>
        <taxon>Streptosporangiales</taxon>
        <taxon>Nocardiopsidaceae</taxon>
        <taxon>Nocardiopsis</taxon>
    </lineage>
</organism>
<dbReference type="PANTHER" id="PTHR43591">
    <property type="entry name" value="METHYLTRANSFERASE"/>
    <property type="match status" value="1"/>
</dbReference>
<gene>
    <name evidence="1" type="ORF">O4U47_06340</name>
</gene>
<dbReference type="PANTHER" id="PTHR43591:SF24">
    <property type="entry name" value="2-METHOXY-6-POLYPRENYL-1,4-BENZOQUINOL METHYLASE, MITOCHONDRIAL"/>
    <property type="match status" value="1"/>
</dbReference>
<keyword evidence="1" id="KW-0808">Transferase</keyword>
<dbReference type="EC" id="2.1.1.-" evidence="1"/>
<reference evidence="1" key="1">
    <citation type="submission" date="2023-01" db="EMBL/GenBank/DDBJ databases">
        <title>Draft genome sequence of Nocardiopsis sp. LSu2-4 isolated from halophytes.</title>
        <authorList>
            <person name="Duangmal K."/>
            <person name="Chantavorakit T."/>
        </authorList>
    </citation>
    <scope>NUCLEOTIDE SEQUENCE</scope>
    <source>
        <strain evidence="1">LSu2-4</strain>
    </source>
</reference>
<evidence type="ECO:0000313" key="1">
    <source>
        <dbReference type="EMBL" id="MDA2804124.1"/>
    </source>
</evidence>
<dbReference type="Gene3D" id="3.40.50.150">
    <property type="entry name" value="Vaccinia Virus protein VP39"/>
    <property type="match status" value="1"/>
</dbReference>
<dbReference type="RefSeq" id="WP_270676651.1">
    <property type="nucleotide sequence ID" value="NZ_JAQFWP010000008.1"/>
</dbReference>
<dbReference type="GO" id="GO:0008168">
    <property type="term" value="F:methyltransferase activity"/>
    <property type="evidence" value="ECO:0007669"/>
    <property type="project" value="UniProtKB-KW"/>
</dbReference>
<evidence type="ECO:0000313" key="2">
    <source>
        <dbReference type="Proteomes" id="UP001165685"/>
    </source>
</evidence>
<dbReference type="EMBL" id="JAQFWP010000008">
    <property type="protein sequence ID" value="MDA2804124.1"/>
    <property type="molecule type" value="Genomic_DNA"/>
</dbReference>
<name>A0ABT4TIN0_9ACTN</name>
<dbReference type="SUPFAM" id="SSF53335">
    <property type="entry name" value="S-adenosyl-L-methionine-dependent methyltransferases"/>
    <property type="match status" value="1"/>
</dbReference>
<proteinExistence type="predicted"/>
<dbReference type="GO" id="GO:0032259">
    <property type="term" value="P:methylation"/>
    <property type="evidence" value="ECO:0007669"/>
    <property type="project" value="UniProtKB-KW"/>
</dbReference>
<dbReference type="InterPro" id="IPR029063">
    <property type="entry name" value="SAM-dependent_MTases_sf"/>
</dbReference>
<dbReference type="Proteomes" id="UP001165685">
    <property type="component" value="Unassembled WGS sequence"/>
</dbReference>